<protein>
    <submittedName>
        <fullName evidence="1">Uncharacterized protein</fullName>
    </submittedName>
</protein>
<proteinExistence type="predicted"/>
<reference evidence="1" key="2">
    <citation type="submission" date="2015-03" db="EMBL/GenBank/DDBJ databases">
        <authorList>
            <person name="Chow C.-E.T."/>
            <person name="Winget D.M."/>
            <person name="White R.A.III."/>
            <person name="Hallam S.J."/>
            <person name="Suttle C.A."/>
        </authorList>
    </citation>
    <scope>NUCLEOTIDE SEQUENCE</scope>
    <source>
        <strain evidence="1">Oxic1_7</strain>
    </source>
</reference>
<organism evidence="1">
    <name type="scientific">uncultured marine virus</name>
    <dbReference type="NCBI Taxonomy" id="186617"/>
    <lineage>
        <taxon>Viruses</taxon>
        <taxon>environmental samples</taxon>
    </lineage>
</organism>
<sequence>MPLIVTDSLTVFILDPIIIAFDLTFLDPTPFMVASPTVLTIPLYDINCDVLSNALALTTIFSLSSGSLVFPFTLIVPCIC</sequence>
<accession>A0A0F7L6U5</accession>
<name>A0A0F7L6U5_9VIRU</name>
<evidence type="ECO:0000313" key="1">
    <source>
        <dbReference type="EMBL" id="AKH48269.1"/>
    </source>
</evidence>
<reference evidence="1" key="1">
    <citation type="journal article" date="2015" name="Front. Microbiol.">
        <title>Combining genomic sequencing methods to explore viral diversity and reveal potential virus-host interactions.</title>
        <authorList>
            <person name="Chow C.E."/>
            <person name="Winget D.M."/>
            <person name="White R.A.III."/>
            <person name="Hallam S.J."/>
            <person name="Suttle C.A."/>
        </authorList>
    </citation>
    <scope>NUCLEOTIDE SEQUENCE</scope>
    <source>
        <strain evidence="1">Oxic1_7</strain>
    </source>
</reference>
<dbReference type="EMBL" id="KR029602">
    <property type="protein sequence ID" value="AKH48269.1"/>
    <property type="molecule type" value="Genomic_DNA"/>
</dbReference>